<name>W7L2U2_CYTFI</name>
<evidence type="ECO:0000313" key="1">
    <source>
        <dbReference type="EMBL" id="EWG12718.1"/>
    </source>
</evidence>
<dbReference type="EMBL" id="APVL01000002">
    <property type="protein sequence ID" value="EWG12718.1"/>
    <property type="molecule type" value="Genomic_DNA"/>
</dbReference>
<dbReference type="PATRIC" id="fig|1307436.3.peg.916"/>
<dbReference type="RefSeq" id="WP_160169240.1">
    <property type="nucleotide sequence ID" value="NZ_APVL01000002.1"/>
</dbReference>
<reference evidence="2" key="1">
    <citation type="submission" date="2013-03" db="EMBL/GenBank/DDBJ databases">
        <title>Draft genome sequence of Bacillus firmus DS1.</title>
        <authorList>
            <person name="Peng D."/>
            <person name="Zhu L."/>
            <person name="Sun M."/>
        </authorList>
    </citation>
    <scope>NUCLEOTIDE SEQUENCE [LARGE SCALE GENOMIC DNA]</scope>
    <source>
        <strain evidence="2">DS1</strain>
    </source>
</reference>
<comment type="caution">
    <text evidence="1">The sequence shown here is derived from an EMBL/GenBank/DDBJ whole genome shotgun (WGS) entry which is preliminary data.</text>
</comment>
<proteinExistence type="predicted"/>
<reference evidence="1 2" key="2">
    <citation type="journal article" date="2016" name="Sci. Rep.">
        <title>A novel serine protease, Sep1, from Bacillus firmus DS-1 has nematicidal activity and degrades multiple intestinal-associated nematode proteins.</title>
        <authorList>
            <person name="Geng C."/>
            <person name="Nie X."/>
            <person name="Tang Z."/>
            <person name="Zhang Y."/>
            <person name="Lin J."/>
            <person name="Sun M."/>
            <person name="Peng D."/>
        </authorList>
    </citation>
    <scope>NUCLEOTIDE SEQUENCE [LARGE SCALE GENOMIC DNA]</scope>
    <source>
        <strain evidence="1 2">DS1</strain>
    </source>
</reference>
<accession>W7L2U2</accession>
<dbReference type="OrthoDB" id="2454838at2"/>
<dbReference type="Proteomes" id="UP000019270">
    <property type="component" value="Unassembled WGS sequence"/>
</dbReference>
<gene>
    <name evidence="1" type="ORF">PBF_04245</name>
</gene>
<dbReference type="AlphaFoldDB" id="W7L2U2"/>
<protein>
    <submittedName>
        <fullName evidence="1">Uncharacterized protein</fullName>
    </submittedName>
</protein>
<evidence type="ECO:0000313" key="2">
    <source>
        <dbReference type="Proteomes" id="UP000019270"/>
    </source>
</evidence>
<sequence length="47" mass="5634">MDHPMIERIQRTGYPYEFCEEIYECEVCGRELIEESDVCPSCEDEEQ</sequence>
<organism evidence="1 2">
    <name type="scientific">Cytobacillus firmus DS1</name>
    <dbReference type="NCBI Taxonomy" id="1307436"/>
    <lineage>
        <taxon>Bacteria</taxon>
        <taxon>Bacillati</taxon>
        <taxon>Bacillota</taxon>
        <taxon>Bacilli</taxon>
        <taxon>Bacillales</taxon>
        <taxon>Bacillaceae</taxon>
        <taxon>Cytobacillus</taxon>
    </lineage>
</organism>